<organism evidence="1 2">
    <name type="scientific">Alishewanella tabrizica</name>
    <dbReference type="NCBI Taxonomy" id="671278"/>
    <lineage>
        <taxon>Bacteria</taxon>
        <taxon>Pseudomonadati</taxon>
        <taxon>Pseudomonadota</taxon>
        <taxon>Gammaproteobacteria</taxon>
        <taxon>Alteromonadales</taxon>
        <taxon>Alteromonadaceae</taxon>
        <taxon>Alishewanella</taxon>
    </lineage>
</organism>
<protein>
    <submittedName>
        <fullName evidence="1">Uncharacterized protein</fullName>
    </submittedName>
</protein>
<comment type="caution">
    <text evidence="1">The sequence shown here is derived from an EMBL/GenBank/DDBJ whole genome shotgun (WGS) entry which is preliminary data.</text>
</comment>
<keyword evidence="2" id="KW-1185">Reference proteome</keyword>
<gene>
    <name evidence="1" type="ORF">GCM10008111_16310</name>
</gene>
<name>A0ABQ2WMB2_9ALTE</name>
<dbReference type="EMBL" id="BMYR01000006">
    <property type="protein sequence ID" value="GGW60896.1"/>
    <property type="molecule type" value="Genomic_DNA"/>
</dbReference>
<accession>A0ABQ2WMB2</accession>
<sequence>MNIAVTGTDMGANVGADVITGANINVNSAAITATWDTRSANLILNVPYRIAL</sequence>
<dbReference type="Proteomes" id="UP000634667">
    <property type="component" value="Unassembled WGS sequence"/>
</dbReference>
<evidence type="ECO:0000313" key="2">
    <source>
        <dbReference type="Proteomes" id="UP000634667"/>
    </source>
</evidence>
<evidence type="ECO:0000313" key="1">
    <source>
        <dbReference type="EMBL" id="GGW60896.1"/>
    </source>
</evidence>
<proteinExistence type="predicted"/>
<reference evidence="2" key="1">
    <citation type="journal article" date="2019" name="Int. J. Syst. Evol. Microbiol.">
        <title>The Global Catalogue of Microorganisms (GCM) 10K type strain sequencing project: providing services to taxonomists for standard genome sequencing and annotation.</title>
        <authorList>
            <consortium name="The Broad Institute Genomics Platform"/>
            <consortium name="The Broad Institute Genome Sequencing Center for Infectious Disease"/>
            <person name="Wu L."/>
            <person name="Ma J."/>
        </authorList>
    </citation>
    <scope>NUCLEOTIDE SEQUENCE [LARGE SCALE GENOMIC DNA]</scope>
    <source>
        <strain evidence="2">KCTC 23723</strain>
    </source>
</reference>